<organism evidence="2">
    <name type="scientific">Cyprideis torosa</name>
    <dbReference type="NCBI Taxonomy" id="163714"/>
    <lineage>
        <taxon>Eukaryota</taxon>
        <taxon>Metazoa</taxon>
        <taxon>Ecdysozoa</taxon>
        <taxon>Arthropoda</taxon>
        <taxon>Crustacea</taxon>
        <taxon>Oligostraca</taxon>
        <taxon>Ostracoda</taxon>
        <taxon>Podocopa</taxon>
        <taxon>Podocopida</taxon>
        <taxon>Cytherocopina</taxon>
        <taxon>Cytheroidea</taxon>
        <taxon>Cytherideidae</taxon>
        <taxon>Cyprideis</taxon>
    </lineage>
</organism>
<name>A0A7R8WX59_9CRUS</name>
<feature type="non-terminal residue" evidence="2">
    <location>
        <position position="1"/>
    </location>
</feature>
<proteinExistence type="predicted"/>
<evidence type="ECO:0000256" key="1">
    <source>
        <dbReference type="SAM" id="MobiDB-lite"/>
    </source>
</evidence>
<evidence type="ECO:0000313" key="2">
    <source>
        <dbReference type="EMBL" id="CAD7236015.1"/>
    </source>
</evidence>
<dbReference type="Gene3D" id="1.10.510.10">
    <property type="entry name" value="Transferase(Phosphotransferase) domain 1"/>
    <property type="match status" value="1"/>
</dbReference>
<dbReference type="AlphaFoldDB" id="A0A7R8WX59"/>
<feature type="compositionally biased region" description="Basic and acidic residues" evidence="1">
    <location>
        <begin position="140"/>
        <end position="154"/>
    </location>
</feature>
<reference evidence="2" key="1">
    <citation type="submission" date="2020-11" db="EMBL/GenBank/DDBJ databases">
        <authorList>
            <person name="Tran Van P."/>
        </authorList>
    </citation>
    <scope>NUCLEOTIDE SEQUENCE</scope>
</reference>
<accession>A0A7R8WX59</accession>
<feature type="region of interest" description="Disordered" evidence="1">
    <location>
        <begin position="140"/>
        <end position="191"/>
    </location>
</feature>
<sequence length="191" mass="21292">MQVLAAITRDKRPQIPSDFPEALKPLLEKGWSKDPLQRPPLTLFRDALQKVSVDLEKGLAKKTADQLKSLTLKTPSPVSSPGASEANHPSPTHSMSFAGAVATSADEGLEGNICQFCGAQFKNSREFWMHKIGCQQRRQEELNRQQEERKREVKLPTPVPRLSSPEFKSPDRRAAPARLVSHPSPLPISRR</sequence>
<protein>
    <submittedName>
        <fullName evidence="2">Uncharacterized protein</fullName>
    </submittedName>
</protein>
<gene>
    <name evidence="2" type="ORF">CTOB1V02_LOCUS13830</name>
</gene>
<dbReference type="EMBL" id="OB676090">
    <property type="protein sequence ID" value="CAD7236015.1"/>
    <property type="molecule type" value="Genomic_DNA"/>
</dbReference>
<feature type="region of interest" description="Disordered" evidence="1">
    <location>
        <begin position="68"/>
        <end position="95"/>
    </location>
</feature>